<comment type="caution">
    <text evidence="3">The sequence shown here is derived from an EMBL/GenBank/DDBJ whole genome shotgun (WGS) entry which is preliminary data.</text>
</comment>
<feature type="chain" id="PRO_5027096178" description="D-galactarate dehydratase" evidence="2">
    <location>
        <begin position="25"/>
        <end position="151"/>
    </location>
</feature>
<feature type="compositionally biased region" description="Pro residues" evidence="1">
    <location>
        <begin position="27"/>
        <end position="36"/>
    </location>
</feature>
<feature type="compositionally biased region" description="Low complexity" evidence="1">
    <location>
        <begin position="54"/>
        <end position="65"/>
    </location>
</feature>
<evidence type="ECO:0000256" key="1">
    <source>
        <dbReference type="SAM" id="MobiDB-lite"/>
    </source>
</evidence>
<evidence type="ECO:0008006" key="5">
    <source>
        <dbReference type="Google" id="ProtNLM"/>
    </source>
</evidence>
<gene>
    <name evidence="3" type="ORF">KIN_28470</name>
</gene>
<organism evidence="3 4">
    <name type="scientific">Litoreibacter roseus</name>
    <dbReference type="NCBI Taxonomy" id="2601869"/>
    <lineage>
        <taxon>Bacteria</taxon>
        <taxon>Pseudomonadati</taxon>
        <taxon>Pseudomonadota</taxon>
        <taxon>Alphaproteobacteria</taxon>
        <taxon>Rhodobacterales</taxon>
        <taxon>Roseobacteraceae</taxon>
        <taxon>Litoreibacter</taxon>
    </lineage>
</organism>
<evidence type="ECO:0000313" key="4">
    <source>
        <dbReference type="Proteomes" id="UP000436822"/>
    </source>
</evidence>
<feature type="signal peptide" evidence="2">
    <location>
        <begin position="1"/>
        <end position="24"/>
    </location>
</feature>
<evidence type="ECO:0000256" key="2">
    <source>
        <dbReference type="SAM" id="SignalP"/>
    </source>
</evidence>
<dbReference type="EMBL" id="BLJE01000003">
    <property type="protein sequence ID" value="GFE65773.1"/>
    <property type="molecule type" value="Genomic_DNA"/>
</dbReference>
<accession>A0A6N6JHE3</accession>
<keyword evidence="4" id="KW-1185">Reference proteome</keyword>
<protein>
    <recommendedName>
        <fullName evidence="5">D-galactarate dehydratase</fullName>
    </recommendedName>
</protein>
<feature type="compositionally biased region" description="Polar residues" evidence="1">
    <location>
        <begin position="66"/>
        <end position="78"/>
    </location>
</feature>
<evidence type="ECO:0000313" key="3">
    <source>
        <dbReference type="EMBL" id="GFE65773.1"/>
    </source>
</evidence>
<dbReference type="RefSeq" id="WP_159808209.1">
    <property type="nucleotide sequence ID" value="NZ_BLJE01000003.1"/>
</dbReference>
<reference evidence="3 4" key="1">
    <citation type="submission" date="2019-12" db="EMBL/GenBank/DDBJ databases">
        <title>Litoreibacter badius sp. nov., a novel bacteriochlorophyll a-containing bacterium in the genus Litoreibacter.</title>
        <authorList>
            <person name="Kanamuro M."/>
            <person name="Takabe Y."/>
            <person name="Mori K."/>
            <person name="Takaichi S."/>
            <person name="Hanada S."/>
        </authorList>
    </citation>
    <scope>NUCLEOTIDE SEQUENCE [LARGE SCALE GENOMIC DNA]</scope>
    <source>
        <strain evidence="3 4">K6</strain>
    </source>
</reference>
<name>A0A6N6JHE3_9RHOB</name>
<sequence length="151" mass="15176">MKNIALISLIVLLPACGQIQYALGIPSAPPPPPPDRPASQSADVAGVAPASLDTTTAAQRAQATQPTSGGQALGQTVASLGDPTDAGLWLRTPLVTAETPGRVETATGNSVRLTLIPIEGEASAGSRISLSAMRALGLNLTDLPTLAVYSG</sequence>
<proteinExistence type="predicted"/>
<dbReference type="AlphaFoldDB" id="A0A6N6JHE3"/>
<feature type="region of interest" description="Disordered" evidence="1">
    <location>
        <begin position="26"/>
        <end position="79"/>
    </location>
</feature>
<keyword evidence="2" id="KW-0732">Signal</keyword>
<dbReference type="Proteomes" id="UP000436822">
    <property type="component" value="Unassembled WGS sequence"/>
</dbReference>
<dbReference type="OrthoDB" id="7871639at2"/>